<dbReference type="Proteomes" id="UP000596205">
    <property type="component" value="Chromosome 2"/>
</dbReference>
<dbReference type="EMBL" id="CP066770">
    <property type="protein sequence ID" value="QQK04780.1"/>
    <property type="molecule type" value="Genomic_DNA"/>
</dbReference>
<evidence type="ECO:0000313" key="1">
    <source>
        <dbReference type="EMBL" id="QQK04780.1"/>
    </source>
</evidence>
<sequence>MDSRNAMEYCADVPEGFREALYELRNPSRVVISLNPIPCAIAGISAQEWKAKIDAVERAVTA</sequence>
<dbReference type="KEGG" id="bann:JFN94_25975"/>
<gene>
    <name evidence="1" type="ORF">JFN94_25975</name>
</gene>
<dbReference type="AlphaFoldDB" id="A0A7T6VIV7"/>
<evidence type="ECO:0000313" key="2">
    <source>
        <dbReference type="Proteomes" id="UP000596205"/>
    </source>
</evidence>
<name>A0A7T6VIV7_9BURK</name>
<organism evidence="1 2">
    <name type="scientific">Burkholderia anthina</name>
    <dbReference type="NCBI Taxonomy" id="179879"/>
    <lineage>
        <taxon>Bacteria</taxon>
        <taxon>Pseudomonadati</taxon>
        <taxon>Pseudomonadota</taxon>
        <taxon>Betaproteobacteria</taxon>
        <taxon>Burkholderiales</taxon>
        <taxon>Burkholderiaceae</taxon>
        <taxon>Burkholderia</taxon>
        <taxon>Burkholderia cepacia complex</taxon>
    </lineage>
</organism>
<reference evidence="1 2" key="1">
    <citation type="submission" date="2020-12" db="EMBL/GenBank/DDBJ databases">
        <title>Complete genome sequence of Burkholderia anthina BJQ0011.</title>
        <authorList>
            <person name="Xu Y."/>
        </authorList>
    </citation>
    <scope>NUCLEOTIDE SEQUENCE [LARGE SCALE GENOMIC DNA]</scope>
    <source>
        <strain evidence="1 2">BJQ0011</strain>
    </source>
</reference>
<proteinExistence type="predicted"/>
<dbReference type="RefSeq" id="WP_199568822.1">
    <property type="nucleotide sequence ID" value="NZ_CP066770.1"/>
</dbReference>
<accession>A0A7T6VIV7</accession>
<protein>
    <submittedName>
        <fullName evidence="1">Uncharacterized protein</fullName>
    </submittedName>
</protein>